<evidence type="ECO:0000313" key="2">
    <source>
        <dbReference type="Proteomes" id="UP000315700"/>
    </source>
</evidence>
<gene>
    <name evidence="1" type="ORF">Pan44_52090</name>
</gene>
<protein>
    <recommendedName>
        <fullName evidence="3">DUF433 domain-containing protein</fullName>
    </recommendedName>
</protein>
<dbReference type="PANTHER" id="PTHR34849:SF3">
    <property type="entry name" value="SSR2962 PROTEIN"/>
    <property type="match status" value="1"/>
</dbReference>
<reference evidence="1 2" key="1">
    <citation type="submission" date="2019-02" db="EMBL/GenBank/DDBJ databases">
        <title>Deep-cultivation of Planctomycetes and their phenomic and genomic characterization uncovers novel biology.</title>
        <authorList>
            <person name="Wiegand S."/>
            <person name="Jogler M."/>
            <person name="Boedeker C."/>
            <person name="Pinto D."/>
            <person name="Vollmers J."/>
            <person name="Rivas-Marin E."/>
            <person name="Kohn T."/>
            <person name="Peeters S.H."/>
            <person name="Heuer A."/>
            <person name="Rast P."/>
            <person name="Oberbeckmann S."/>
            <person name="Bunk B."/>
            <person name="Jeske O."/>
            <person name="Meyerdierks A."/>
            <person name="Storesund J.E."/>
            <person name="Kallscheuer N."/>
            <person name="Luecker S."/>
            <person name="Lage O.M."/>
            <person name="Pohl T."/>
            <person name="Merkel B.J."/>
            <person name="Hornburger P."/>
            <person name="Mueller R.-W."/>
            <person name="Bruemmer F."/>
            <person name="Labrenz M."/>
            <person name="Spormann A.M."/>
            <person name="Op den Camp H."/>
            <person name="Overmann J."/>
            <person name="Amann R."/>
            <person name="Jetten M.S.M."/>
            <person name="Mascher T."/>
            <person name="Medema M.H."/>
            <person name="Devos D.P."/>
            <person name="Kaster A.-K."/>
            <person name="Ovreas L."/>
            <person name="Rohde M."/>
            <person name="Galperin M.Y."/>
            <person name="Jogler C."/>
        </authorList>
    </citation>
    <scope>NUCLEOTIDE SEQUENCE [LARGE SCALE GENOMIC DNA]</scope>
    <source>
        <strain evidence="1 2">Pan44</strain>
    </source>
</reference>
<accession>A0A517SLY5</accession>
<dbReference type="InterPro" id="IPR036388">
    <property type="entry name" value="WH-like_DNA-bd_sf"/>
</dbReference>
<name>A0A517SLY5_9PLAN</name>
<dbReference type="AlphaFoldDB" id="A0A517SLY5"/>
<sequence>MSDDNLLKRIVQDPKVMAGQPVIKGTRLTVRFVLNVLAHGTSVDELLLEYDGLAVEDLQACFLFASESLGDVEFMPLVAEAS</sequence>
<dbReference type="EMBL" id="CP036271">
    <property type="protein sequence ID" value="QDT57142.1"/>
    <property type="molecule type" value="Genomic_DNA"/>
</dbReference>
<dbReference type="OrthoDB" id="9808242at2"/>
<evidence type="ECO:0000313" key="1">
    <source>
        <dbReference type="EMBL" id="QDT57142.1"/>
    </source>
</evidence>
<dbReference type="InterPro" id="IPR007367">
    <property type="entry name" value="DUF433"/>
</dbReference>
<organism evidence="1 2">
    <name type="scientific">Caulifigura coniformis</name>
    <dbReference type="NCBI Taxonomy" id="2527983"/>
    <lineage>
        <taxon>Bacteria</taxon>
        <taxon>Pseudomonadati</taxon>
        <taxon>Planctomycetota</taxon>
        <taxon>Planctomycetia</taxon>
        <taxon>Planctomycetales</taxon>
        <taxon>Planctomycetaceae</taxon>
        <taxon>Caulifigura</taxon>
    </lineage>
</organism>
<keyword evidence="2" id="KW-1185">Reference proteome</keyword>
<dbReference type="Gene3D" id="1.10.10.10">
    <property type="entry name" value="Winged helix-like DNA-binding domain superfamily/Winged helix DNA-binding domain"/>
    <property type="match status" value="1"/>
</dbReference>
<proteinExistence type="predicted"/>
<dbReference type="SUPFAM" id="SSF46689">
    <property type="entry name" value="Homeodomain-like"/>
    <property type="match status" value="1"/>
</dbReference>
<dbReference type="Pfam" id="PF04255">
    <property type="entry name" value="DUF433"/>
    <property type="match status" value="1"/>
</dbReference>
<dbReference type="InParanoid" id="A0A517SLY5"/>
<evidence type="ECO:0008006" key="3">
    <source>
        <dbReference type="Google" id="ProtNLM"/>
    </source>
</evidence>
<dbReference type="RefSeq" id="WP_145034524.1">
    <property type="nucleotide sequence ID" value="NZ_CP036271.1"/>
</dbReference>
<dbReference type="PANTHER" id="PTHR34849">
    <property type="entry name" value="SSL5025 PROTEIN"/>
    <property type="match status" value="1"/>
</dbReference>
<dbReference type="InterPro" id="IPR009057">
    <property type="entry name" value="Homeodomain-like_sf"/>
</dbReference>
<dbReference type="KEGG" id="ccos:Pan44_52090"/>
<dbReference type="Proteomes" id="UP000315700">
    <property type="component" value="Chromosome"/>
</dbReference>